<protein>
    <submittedName>
        <fullName evidence="8">Uncharacterized protein</fullName>
    </submittedName>
</protein>
<dbReference type="InterPro" id="IPR001087">
    <property type="entry name" value="GDSL"/>
</dbReference>
<dbReference type="Proteomes" id="UP001189624">
    <property type="component" value="Chromosome 6"/>
</dbReference>
<dbReference type="InterPro" id="IPR036514">
    <property type="entry name" value="SGNH_hydro_sf"/>
</dbReference>
<evidence type="ECO:0000256" key="7">
    <source>
        <dbReference type="ARBA" id="ARBA00023098"/>
    </source>
</evidence>
<accession>A0AA86SJC0</accession>
<evidence type="ECO:0000256" key="1">
    <source>
        <dbReference type="ARBA" id="ARBA00004613"/>
    </source>
</evidence>
<dbReference type="PANTHER" id="PTHR45650">
    <property type="entry name" value="GDSL-LIKE LIPASE/ACYLHYDROLASE-RELATED"/>
    <property type="match status" value="1"/>
</dbReference>
<comment type="subcellular location">
    <subcellularLocation>
        <location evidence="1">Secreted</location>
    </subcellularLocation>
</comment>
<keyword evidence="7" id="KW-0443">Lipid metabolism</keyword>
<dbReference type="InterPro" id="IPR051238">
    <property type="entry name" value="GDSL_esterase/lipase"/>
</dbReference>
<evidence type="ECO:0000313" key="8">
    <source>
        <dbReference type="EMBL" id="CAJ1962067.1"/>
    </source>
</evidence>
<evidence type="ECO:0000256" key="3">
    <source>
        <dbReference type="ARBA" id="ARBA00022525"/>
    </source>
</evidence>
<dbReference type="GO" id="GO:0016042">
    <property type="term" value="P:lipid catabolic process"/>
    <property type="evidence" value="ECO:0007669"/>
    <property type="project" value="UniProtKB-KW"/>
</dbReference>
<dbReference type="Pfam" id="PF00657">
    <property type="entry name" value="Lipase_GDSL"/>
    <property type="match status" value="1"/>
</dbReference>
<evidence type="ECO:0000256" key="6">
    <source>
        <dbReference type="ARBA" id="ARBA00022963"/>
    </source>
</evidence>
<evidence type="ECO:0000256" key="4">
    <source>
        <dbReference type="ARBA" id="ARBA00022729"/>
    </source>
</evidence>
<sequence>MGLGDPNKAKQYLSKCLYYMKIGSNDYYNNYLLKILPISSNDQFAEYLVSRYSQSMKSYVTYGRNGGCAENLTDDAYTFDEKLKSQLERFNTNNLSADAKFMFVNATGEIPGFTFANTSCCPTLLNMSCIQNGTPCGNRTEYLYWDGFHQTESANRITAQRANDTLFQS</sequence>
<keyword evidence="4" id="KW-0732">Signal</keyword>
<dbReference type="Gramene" id="rna-AYBTSS11_LOCUS19050">
    <property type="protein sequence ID" value="CAJ1962067.1"/>
    <property type="gene ID" value="gene-AYBTSS11_LOCUS19050"/>
</dbReference>
<dbReference type="AlphaFoldDB" id="A0AA86SJC0"/>
<keyword evidence="3" id="KW-0964">Secreted</keyword>
<proteinExistence type="inferred from homology"/>
<dbReference type="GO" id="GO:0005576">
    <property type="term" value="C:extracellular region"/>
    <property type="evidence" value="ECO:0007669"/>
    <property type="project" value="UniProtKB-SubCell"/>
</dbReference>
<evidence type="ECO:0000313" key="9">
    <source>
        <dbReference type="Proteomes" id="UP001189624"/>
    </source>
</evidence>
<gene>
    <name evidence="8" type="ORF">AYBTSS11_LOCUS19050</name>
</gene>
<comment type="similarity">
    <text evidence="2">Belongs to the 'GDSL' lipolytic enzyme family.</text>
</comment>
<keyword evidence="9" id="KW-1185">Reference proteome</keyword>
<name>A0AA86SJC0_9FABA</name>
<dbReference type="Gene3D" id="3.40.50.1110">
    <property type="entry name" value="SGNH hydrolase"/>
    <property type="match status" value="1"/>
</dbReference>
<dbReference type="EMBL" id="OY731403">
    <property type="protein sequence ID" value="CAJ1962067.1"/>
    <property type="molecule type" value="Genomic_DNA"/>
</dbReference>
<dbReference type="GO" id="GO:0016788">
    <property type="term" value="F:hydrolase activity, acting on ester bonds"/>
    <property type="evidence" value="ECO:0007669"/>
    <property type="project" value="InterPro"/>
</dbReference>
<organism evidence="8 9">
    <name type="scientific">Sphenostylis stenocarpa</name>
    <dbReference type="NCBI Taxonomy" id="92480"/>
    <lineage>
        <taxon>Eukaryota</taxon>
        <taxon>Viridiplantae</taxon>
        <taxon>Streptophyta</taxon>
        <taxon>Embryophyta</taxon>
        <taxon>Tracheophyta</taxon>
        <taxon>Spermatophyta</taxon>
        <taxon>Magnoliopsida</taxon>
        <taxon>eudicotyledons</taxon>
        <taxon>Gunneridae</taxon>
        <taxon>Pentapetalae</taxon>
        <taxon>rosids</taxon>
        <taxon>fabids</taxon>
        <taxon>Fabales</taxon>
        <taxon>Fabaceae</taxon>
        <taxon>Papilionoideae</taxon>
        <taxon>50 kb inversion clade</taxon>
        <taxon>NPAAA clade</taxon>
        <taxon>indigoferoid/millettioid clade</taxon>
        <taxon>Phaseoleae</taxon>
        <taxon>Sphenostylis</taxon>
    </lineage>
</organism>
<evidence type="ECO:0000256" key="5">
    <source>
        <dbReference type="ARBA" id="ARBA00022801"/>
    </source>
</evidence>
<evidence type="ECO:0000256" key="2">
    <source>
        <dbReference type="ARBA" id="ARBA00008668"/>
    </source>
</evidence>
<keyword evidence="5" id="KW-0378">Hydrolase</keyword>
<keyword evidence="6" id="KW-0442">Lipid degradation</keyword>
<reference evidence="8" key="1">
    <citation type="submission" date="2023-10" db="EMBL/GenBank/DDBJ databases">
        <authorList>
            <person name="Domelevo Entfellner J.-B."/>
        </authorList>
    </citation>
    <scope>NUCLEOTIDE SEQUENCE</scope>
</reference>
<dbReference type="PANTHER" id="PTHR45650:SF75">
    <property type="entry name" value="GDSL-LIKE LIPASE_ACYLHYDROLASE"/>
    <property type="match status" value="1"/>
</dbReference>